<keyword evidence="2" id="KW-1185">Reference proteome</keyword>
<sequence length="75" mass="8707">MIVKIVVSMSQGDVIRIDTDGMKVLEMDSAEIQSLKEAEFAYVYEHDKKIKARFVRSIYDMKTKTQTIEMIECID</sequence>
<gene>
    <name evidence="1" type="ORF">EL26_20780</name>
</gene>
<proteinExistence type="predicted"/>
<dbReference type="STRING" id="1157490.EL26_20780"/>
<dbReference type="AlphaFoldDB" id="A0A074LLT0"/>
<protein>
    <submittedName>
        <fullName evidence="1">Uncharacterized protein</fullName>
    </submittedName>
</protein>
<dbReference type="Proteomes" id="UP000027931">
    <property type="component" value="Unassembled WGS sequence"/>
</dbReference>
<comment type="caution">
    <text evidence="1">The sequence shown here is derived from an EMBL/GenBank/DDBJ whole genome shotgun (WGS) entry which is preliminary data.</text>
</comment>
<dbReference type="EMBL" id="JMIR01000037">
    <property type="protein sequence ID" value="KEO81510.1"/>
    <property type="molecule type" value="Genomic_DNA"/>
</dbReference>
<evidence type="ECO:0000313" key="2">
    <source>
        <dbReference type="Proteomes" id="UP000027931"/>
    </source>
</evidence>
<dbReference type="RefSeq" id="WP_038093143.1">
    <property type="nucleotide sequence ID" value="NZ_JMIR01000037.1"/>
</dbReference>
<evidence type="ECO:0000313" key="1">
    <source>
        <dbReference type="EMBL" id="KEO81510.1"/>
    </source>
</evidence>
<reference evidence="1 2" key="1">
    <citation type="journal article" date="2013" name="Int. J. Syst. Evol. Microbiol.">
        <title>Tumebacillus flagellatus sp. nov., an alpha-amylase/pullulanase-producing bacterium isolated from cassava wastewater.</title>
        <authorList>
            <person name="Wang Q."/>
            <person name="Xie N."/>
            <person name="Qin Y."/>
            <person name="Shen N."/>
            <person name="Zhu J."/>
            <person name="Mi H."/>
            <person name="Huang R."/>
        </authorList>
    </citation>
    <scope>NUCLEOTIDE SEQUENCE [LARGE SCALE GENOMIC DNA]</scope>
    <source>
        <strain evidence="1 2">GST4</strain>
    </source>
</reference>
<name>A0A074LLT0_9BACL</name>
<accession>A0A074LLT0</accession>
<organism evidence="1 2">
    <name type="scientific">Tumebacillus flagellatus</name>
    <dbReference type="NCBI Taxonomy" id="1157490"/>
    <lineage>
        <taxon>Bacteria</taxon>
        <taxon>Bacillati</taxon>
        <taxon>Bacillota</taxon>
        <taxon>Bacilli</taxon>
        <taxon>Bacillales</taxon>
        <taxon>Alicyclobacillaceae</taxon>
        <taxon>Tumebacillus</taxon>
    </lineage>
</organism>